<reference evidence="1" key="2">
    <citation type="journal article" date="2015" name="Fish Shellfish Immunol.">
        <title>Early steps in the European eel (Anguilla anguilla)-Vibrio vulnificus interaction in the gills: Role of the RtxA13 toxin.</title>
        <authorList>
            <person name="Callol A."/>
            <person name="Pajuelo D."/>
            <person name="Ebbesson L."/>
            <person name="Teles M."/>
            <person name="MacKenzie S."/>
            <person name="Amaro C."/>
        </authorList>
    </citation>
    <scope>NUCLEOTIDE SEQUENCE</scope>
</reference>
<sequence length="41" mass="4855">MFHVMYSMYLWFKVKQHLTHCVHKTATVRQRTSSTASDTVP</sequence>
<reference evidence="1" key="1">
    <citation type="submission" date="2014-11" db="EMBL/GenBank/DDBJ databases">
        <authorList>
            <person name="Amaro Gonzalez C."/>
        </authorList>
    </citation>
    <scope>NUCLEOTIDE SEQUENCE</scope>
</reference>
<dbReference type="AlphaFoldDB" id="A0A0E9T476"/>
<accession>A0A0E9T476</accession>
<proteinExistence type="predicted"/>
<dbReference type="EMBL" id="GBXM01060350">
    <property type="protein sequence ID" value="JAH48227.1"/>
    <property type="molecule type" value="Transcribed_RNA"/>
</dbReference>
<name>A0A0E9T476_ANGAN</name>
<organism evidence="1">
    <name type="scientific">Anguilla anguilla</name>
    <name type="common">European freshwater eel</name>
    <name type="synonym">Muraena anguilla</name>
    <dbReference type="NCBI Taxonomy" id="7936"/>
    <lineage>
        <taxon>Eukaryota</taxon>
        <taxon>Metazoa</taxon>
        <taxon>Chordata</taxon>
        <taxon>Craniata</taxon>
        <taxon>Vertebrata</taxon>
        <taxon>Euteleostomi</taxon>
        <taxon>Actinopterygii</taxon>
        <taxon>Neopterygii</taxon>
        <taxon>Teleostei</taxon>
        <taxon>Anguilliformes</taxon>
        <taxon>Anguillidae</taxon>
        <taxon>Anguilla</taxon>
    </lineage>
</organism>
<protein>
    <submittedName>
        <fullName evidence="1">Uncharacterized protein</fullName>
    </submittedName>
</protein>
<evidence type="ECO:0000313" key="1">
    <source>
        <dbReference type="EMBL" id="JAH48227.1"/>
    </source>
</evidence>